<gene>
    <name evidence="1" type="ORF">SAY87_000088</name>
</gene>
<organism evidence="1 2">
    <name type="scientific">Trapa incisa</name>
    <dbReference type="NCBI Taxonomy" id="236973"/>
    <lineage>
        <taxon>Eukaryota</taxon>
        <taxon>Viridiplantae</taxon>
        <taxon>Streptophyta</taxon>
        <taxon>Embryophyta</taxon>
        <taxon>Tracheophyta</taxon>
        <taxon>Spermatophyta</taxon>
        <taxon>Magnoliopsida</taxon>
        <taxon>eudicotyledons</taxon>
        <taxon>Gunneridae</taxon>
        <taxon>Pentapetalae</taxon>
        <taxon>rosids</taxon>
        <taxon>malvids</taxon>
        <taxon>Myrtales</taxon>
        <taxon>Lythraceae</taxon>
        <taxon>Trapa</taxon>
    </lineage>
</organism>
<protein>
    <submittedName>
        <fullName evidence="1">Uncharacterized protein</fullName>
    </submittedName>
</protein>
<keyword evidence="2" id="KW-1185">Reference proteome</keyword>
<sequence length="99" mass="11279">MQNFIQKDRRLIERDSEMRGDWGGAGAQMISLVVSHRNLCRSCVDETLSLSLTFHSDETQCDGLILYRDRRRLWNSVEVINADGVDAGGHYHAFSCFLS</sequence>
<proteinExistence type="predicted"/>
<reference evidence="1 2" key="1">
    <citation type="journal article" date="2023" name="Hortic Res">
        <title>Pangenome of water caltrop reveals structural variations and asymmetric subgenome divergence after allopolyploidization.</title>
        <authorList>
            <person name="Zhang X."/>
            <person name="Chen Y."/>
            <person name="Wang L."/>
            <person name="Yuan Y."/>
            <person name="Fang M."/>
            <person name="Shi L."/>
            <person name="Lu R."/>
            <person name="Comes H.P."/>
            <person name="Ma Y."/>
            <person name="Chen Y."/>
            <person name="Huang G."/>
            <person name="Zhou Y."/>
            <person name="Zheng Z."/>
            <person name="Qiu Y."/>
        </authorList>
    </citation>
    <scope>NUCLEOTIDE SEQUENCE [LARGE SCALE GENOMIC DNA]</scope>
    <source>
        <tissue evidence="1">Roots</tissue>
    </source>
</reference>
<dbReference type="AlphaFoldDB" id="A0AAN7JGC6"/>
<dbReference type="EMBL" id="JAXIOK010000023">
    <property type="protein sequence ID" value="KAK4742087.1"/>
    <property type="molecule type" value="Genomic_DNA"/>
</dbReference>
<comment type="caution">
    <text evidence="1">The sequence shown here is derived from an EMBL/GenBank/DDBJ whole genome shotgun (WGS) entry which is preliminary data.</text>
</comment>
<accession>A0AAN7JGC6</accession>
<evidence type="ECO:0000313" key="1">
    <source>
        <dbReference type="EMBL" id="KAK4742087.1"/>
    </source>
</evidence>
<dbReference type="Proteomes" id="UP001345219">
    <property type="component" value="Chromosome 1"/>
</dbReference>
<evidence type="ECO:0000313" key="2">
    <source>
        <dbReference type="Proteomes" id="UP001345219"/>
    </source>
</evidence>
<name>A0AAN7JGC6_9MYRT</name>